<accession>I1CIZ9</accession>
<dbReference type="InParanoid" id="I1CIZ9"/>
<dbReference type="GO" id="GO:0005634">
    <property type="term" value="C:nucleus"/>
    <property type="evidence" value="ECO:0007669"/>
    <property type="project" value="UniProtKB-ARBA"/>
</dbReference>
<organism evidence="2 3">
    <name type="scientific">Rhizopus delemar (strain RA 99-880 / ATCC MYA-4621 / FGSC 9543 / NRRL 43880)</name>
    <name type="common">Mucormycosis agent</name>
    <name type="synonym">Rhizopus arrhizus var. delemar</name>
    <dbReference type="NCBI Taxonomy" id="246409"/>
    <lineage>
        <taxon>Eukaryota</taxon>
        <taxon>Fungi</taxon>
        <taxon>Fungi incertae sedis</taxon>
        <taxon>Mucoromycota</taxon>
        <taxon>Mucoromycotina</taxon>
        <taxon>Mucoromycetes</taxon>
        <taxon>Mucorales</taxon>
        <taxon>Mucorineae</taxon>
        <taxon>Rhizopodaceae</taxon>
        <taxon>Rhizopus</taxon>
    </lineage>
</organism>
<dbReference type="GO" id="GO:0003676">
    <property type="term" value="F:nucleic acid binding"/>
    <property type="evidence" value="ECO:0007669"/>
    <property type="project" value="InterPro"/>
</dbReference>
<dbReference type="SUPFAM" id="SSF53098">
    <property type="entry name" value="Ribonuclease H-like"/>
    <property type="match status" value="1"/>
</dbReference>
<dbReference type="Pfam" id="PF00665">
    <property type="entry name" value="rve"/>
    <property type="match status" value="1"/>
</dbReference>
<dbReference type="EMBL" id="CH476742">
    <property type="protein sequence ID" value="EIE88429.1"/>
    <property type="molecule type" value="Genomic_DNA"/>
</dbReference>
<dbReference type="eggNOG" id="KOG0017">
    <property type="taxonomic scope" value="Eukaryota"/>
</dbReference>
<gene>
    <name evidence="2" type="ORF">RO3G_13140</name>
</gene>
<evidence type="ECO:0000259" key="1">
    <source>
        <dbReference type="PROSITE" id="PS50994"/>
    </source>
</evidence>
<dbReference type="PANTHER" id="PTHR37984:SF5">
    <property type="entry name" value="PROTEIN NYNRIN-LIKE"/>
    <property type="match status" value="1"/>
</dbReference>
<dbReference type="OMA" id="THESETW"/>
<evidence type="ECO:0000313" key="3">
    <source>
        <dbReference type="Proteomes" id="UP000009138"/>
    </source>
</evidence>
<dbReference type="InterPro" id="IPR036397">
    <property type="entry name" value="RNaseH_sf"/>
</dbReference>
<dbReference type="PROSITE" id="PS50994">
    <property type="entry name" value="INTEGRASE"/>
    <property type="match status" value="1"/>
</dbReference>
<dbReference type="GO" id="GO:0015074">
    <property type="term" value="P:DNA integration"/>
    <property type="evidence" value="ECO:0007669"/>
    <property type="project" value="InterPro"/>
</dbReference>
<dbReference type="VEuPathDB" id="FungiDB:RO3G_13140"/>
<protein>
    <recommendedName>
        <fullName evidence="1">Integrase catalytic domain-containing protein</fullName>
    </recommendedName>
</protein>
<dbReference type="AlphaFoldDB" id="I1CIZ9"/>
<name>I1CIZ9_RHIO9</name>
<dbReference type="Proteomes" id="UP000009138">
    <property type="component" value="Unassembled WGS sequence"/>
</dbReference>
<reference evidence="2 3" key="1">
    <citation type="journal article" date="2009" name="PLoS Genet.">
        <title>Genomic analysis of the basal lineage fungus Rhizopus oryzae reveals a whole-genome duplication.</title>
        <authorList>
            <person name="Ma L.-J."/>
            <person name="Ibrahim A.S."/>
            <person name="Skory C."/>
            <person name="Grabherr M.G."/>
            <person name="Burger G."/>
            <person name="Butler M."/>
            <person name="Elias M."/>
            <person name="Idnurm A."/>
            <person name="Lang B.F."/>
            <person name="Sone T."/>
            <person name="Abe A."/>
            <person name="Calvo S.E."/>
            <person name="Corrochano L.M."/>
            <person name="Engels R."/>
            <person name="Fu J."/>
            <person name="Hansberg W."/>
            <person name="Kim J.-M."/>
            <person name="Kodira C.D."/>
            <person name="Koehrsen M.J."/>
            <person name="Liu B."/>
            <person name="Miranda-Saavedra D."/>
            <person name="O'Leary S."/>
            <person name="Ortiz-Castellanos L."/>
            <person name="Poulter R."/>
            <person name="Rodriguez-Romero J."/>
            <person name="Ruiz-Herrera J."/>
            <person name="Shen Y.-Q."/>
            <person name="Zeng Q."/>
            <person name="Galagan J."/>
            <person name="Birren B.W."/>
            <person name="Cuomo C.A."/>
            <person name="Wickes B.L."/>
        </authorList>
    </citation>
    <scope>NUCLEOTIDE SEQUENCE [LARGE SCALE GENOMIC DNA]</scope>
    <source>
        <strain evidence="3">RA 99-880 / ATCC MYA-4621 / FGSC 9543 / NRRL 43880</strain>
    </source>
</reference>
<sequence length="297" mass="34251">MMEYLSKWAITVALPSFDTDHVAQAILYEIVLKIGVPERLITDNGSNFVSDAMKNVCIRLGIKRSMTSVESPQTDGLVERLNRTLKTSLAMAVDKEPQAWDEYLPFVTFAYNTAKQASTGFSPFQVMYGRTPVIPLDKELIVEPKTYETETWVAYLNKYLPILHDKTIKNIKRAQGYQKKFYDKGVRIKYDYKVGDLIARQSLEKLTFPKERWSGPWLIIEKNDADGRSWKIIKQDDPYKHVTTANMRHMRPWFSQEELQEYSNLQAIINDFHYGVLFKGEAIAYPVTMVQTASVPT</sequence>
<keyword evidence="3" id="KW-1185">Reference proteome</keyword>
<dbReference type="RefSeq" id="XP_067523825.1">
    <property type="nucleotide sequence ID" value="XM_067667724.1"/>
</dbReference>
<dbReference type="STRING" id="246409.I1CIZ9"/>
<feature type="domain" description="Integrase catalytic" evidence="1">
    <location>
        <begin position="1"/>
        <end position="131"/>
    </location>
</feature>
<evidence type="ECO:0000313" key="2">
    <source>
        <dbReference type="EMBL" id="EIE88429.1"/>
    </source>
</evidence>
<dbReference type="InterPro" id="IPR012337">
    <property type="entry name" value="RNaseH-like_sf"/>
</dbReference>
<dbReference type="InterPro" id="IPR001584">
    <property type="entry name" value="Integrase_cat-core"/>
</dbReference>
<dbReference type="GeneID" id="93620105"/>
<dbReference type="Gene3D" id="3.30.420.10">
    <property type="entry name" value="Ribonuclease H-like superfamily/Ribonuclease H"/>
    <property type="match status" value="1"/>
</dbReference>
<dbReference type="PANTHER" id="PTHR37984">
    <property type="entry name" value="PROTEIN CBG26694"/>
    <property type="match status" value="1"/>
</dbReference>
<proteinExistence type="predicted"/>
<dbReference type="OrthoDB" id="2202254at2759"/>
<dbReference type="InterPro" id="IPR050951">
    <property type="entry name" value="Retrovirus_Pol_polyprotein"/>
</dbReference>